<accession>A0ABV2PVT1</accession>
<keyword evidence="1" id="KW-0732">Signal</keyword>
<reference evidence="2 3" key="1">
    <citation type="submission" date="2024-06" db="EMBL/GenBank/DDBJ databases">
        <title>Sorghum-associated microbial communities from plants grown in Nebraska, USA.</title>
        <authorList>
            <person name="Schachtman D."/>
        </authorList>
    </citation>
    <scope>NUCLEOTIDE SEQUENCE [LARGE SCALE GENOMIC DNA]</scope>
    <source>
        <strain evidence="2 3">1757</strain>
    </source>
</reference>
<keyword evidence="3" id="KW-1185">Reference proteome</keyword>
<proteinExistence type="predicted"/>
<name>A0ABV2PVT1_9GAMM</name>
<protein>
    <submittedName>
        <fullName evidence="2">Uncharacterized protein</fullName>
    </submittedName>
</protein>
<dbReference type="EMBL" id="JBEPSD010000001">
    <property type="protein sequence ID" value="MET4569137.1"/>
    <property type="molecule type" value="Genomic_DNA"/>
</dbReference>
<feature type="signal peptide" evidence="1">
    <location>
        <begin position="1"/>
        <end position="20"/>
    </location>
</feature>
<sequence>MNKVTVAFVLIALIAPALHAQESDAQKGSDASRLSQSAYNIQQNESRMRAKWYNDLQHNDHQTSVNSLANLNKLRSKLAEAWQALGLSPPAAKAVAAAYQPNFSLNSRRASLQGKSDEEIAALIQSSLAKKDYLLANQTLIDFQTKKMRLGTDASPDGQH</sequence>
<feature type="chain" id="PRO_5045728693" evidence="1">
    <location>
        <begin position="21"/>
        <end position="160"/>
    </location>
</feature>
<dbReference type="Proteomes" id="UP001549251">
    <property type="component" value="Unassembled WGS sequence"/>
</dbReference>
<dbReference type="RefSeq" id="WP_354548149.1">
    <property type="nucleotide sequence ID" value="NZ_JBEPSD010000001.1"/>
</dbReference>
<comment type="caution">
    <text evidence="2">The sequence shown here is derived from an EMBL/GenBank/DDBJ whole genome shotgun (WGS) entry which is preliminary data.</text>
</comment>
<organism evidence="2 3">
    <name type="scientific">Rhodanobacter soli</name>
    <dbReference type="NCBI Taxonomy" id="590609"/>
    <lineage>
        <taxon>Bacteria</taxon>
        <taxon>Pseudomonadati</taxon>
        <taxon>Pseudomonadota</taxon>
        <taxon>Gammaproteobacteria</taxon>
        <taxon>Lysobacterales</taxon>
        <taxon>Rhodanobacteraceae</taxon>
        <taxon>Rhodanobacter</taxon>
    </lineage>
</organism>
<evidence type="ECO:0000313" key="2">
    <source>
        <dbReference type="EMBL" id="MET4569137.1"/>
    </source>
</evidence>
<evidence type="ECO:0000313" key="3">
    <source>
        <dbReference type="Proteomes" id="UP001549251"/>
    </source>
</evidence>
<evidence type="ECO:0000256" key="1">
    <source>
        <dbReference type="SAM" id="SignalP"/>
    </source>
</evidence>
<gene>
    <name evidence="2" type="ORF">ABIE04_001464</name>
</gene>